<comment type="caution">
    <text evidence="4">The sequence shown here is derived from an EMBL/GenBank/DDBJ whole genome shotgun (WGS) entry which is preliminary data.</text>
</comment>
<feature type="binding site" evidence="3">
    <location>
        <position position="68"/>
    </location>
    <ligand>
        <name>Mg(2+)</name>
        <dbReference type="ChEBI" id="CHEBI:18420"/>
        <label>1</label>
    </ligand>
</feature>
<dbReference type="InterPro" id="IPR036705">
    <property type="entry name" value="Ribosyl_crysJ1_sf"/>
</dbReference>
<evidence type="ECO:0000256" key="3">
    <source>
        <dbReference type="PIRSR" id="PIRSR605502-1"/>
    </source>
</evidence>
<dbReference type="Gene3D" id="1.10.4080.10">
    <property type="entry name" value="ADP-ribosylation/Crystallin J1"/>
    <property type="match status" value="1"/>
</dbReference>
<protein>
    <recommendedName>
        <fullName evidence="6">ADP-ribosylglycohydrolase</fullName>
    </recommendedName>
</protein>
<dbReference type="InterPro" id="IPR005502">
    <property type="entry name" value="Ribosyl_crysJ1"/>
</dbReference>
<gene>
    <name evidence="4" type="ORF">CO137_03105</name>
</gene>
<feature type="binding site" evidence="3">
    <location>
        <position position="69"/>
    </location>
    <ligand>
        <name>Mg(2+)</name>
        <dbReference type="ChEBI" id="CHEBI:18420"/>
        <label>1</label>
    </ligand>
</feature>
<dbReference type="PANTHER" id="PTHR16222:SF24">
    <property type="entry name" value="ADP-RIBOSYLHYDROLASE ARH3"/>
    <property type="match status" value="1"/>
</dbReference>
<dbReference type="InterPro" id="IPR050792">
    <property type="entry name" value="ADP-ribosylglycohydrolase"/>
</dbReference>
<evidence type="ECO:0008006" key="6">
    <source>
        <dbReference type="Google" id="ProtNLM"/>
    </source>
</evidence>
<feature type="binding site" evidence="3">
    <location>
        <position position="306"/>
    </location>
    <ligand>
        <name>Mg(2+)</name>
        <dbReference type="ChEBI" id="CHEBI:18420"/>
        <label>1</label>
    </ligand>
</feature>
<feature type="binding site" evidence="3">
    <location>
        <position position="67"/>
    </location>
    <ligand>
        <name>Mg(2+)</name>
        <dbReference type="ChEBI" id="CHEBI:18420"/>
        <label>1</label>
    </ligand>
</feature>
<dbReference type="Pfam" id="PF03747">
    <property type="entry name" value="ADP_ribosyl_GH"/>
    <property type="match status" value="1"/>
</dbReference>
<evidence type="ECO:0000256" key="2">
    <source>
        <dbReference type="ARBA" id="ARBA00022801"/>
    </source>
</evidence>
<organism evidence="4 5">
    <name type="scientific">Candidatus Magasanikbacteria bacterium CG_4_9_14_3_um_filter_32_9</name>
    <dbReference type="NCBI Taxonomy" id="1974644"/>
    <lineage>
        <taxon>Bacteria</taxon>
        <taxon>Candidatus Magasanikiibacteriota</taxon>
    </lineage>
</organism>
<reference evidence="5" key="1">
    <citation type="submission" date="2017-09" db="EMBL/GenBank/DDBJ databases">
        <title>Depth-based differentiation of microbial function through sediment-hosted aquifers and enrichment of novel symbionts in the deep terrestrial subsurface.</title>
        <authorList>
            <person name="Probst A.J."/>
            <person name="Ladd B."/>
            <person name="Jarett J.K."/>
            <person name="Geller-Mcgrath D.E."/>
            <person name="Sieber C.M.K."/>
            <person name="Emerson J.B."/>
            <person name="Anantharaman K."/>
            <person name="Thomas B.C."/>
            <person name="Malmstrom R."/>
            <person name="Stieglmeier M."/>
            <person name="Klingl A."/>
            <person name="Woyke T."/>
            <person name="Ryan C.M."/>
            <person name="Banfield J.F."/>
        </authorList>
    </citation>
    <scope>NUCLEOTIDE SEQUENCE [LARGE SCALE GENOMIC DNA]</scope>
</reference>
<comment type="cofactor">
    <cofactor evidence="3">
        <name>Mg(2+)</name>
        <dbReference type="ChEBI" id="CHEBI:18420"/>
    </cofactor>
    <text evidence="3">Binds 2 magnesium ions per subunit.</text>
</comment>
<evidence type="ECO:0000313" key="4">
    <source>
        <dbReference type="EMBL" id="PJA89651.1"/>
    </source>
</evidence>
<keyword evidence="2" id="KW-0378">Hydrolase</keyword>
<comment type="similarity">
    <text evidence="1">Belongs to the ADP-ribosylglycohydrolase family.</text>
</comment>
<dbReference type="EMBL" id="PFVJ01000065">
    <property type="protein sequence ID" value="PJA89651.1"/>
    <property type="molecule type" value="Genomic_DNA"/>
</dbReference>
<dbReference type="AlphaFoldDB" id="A0A2M7Z693"/>
<evidence type="ECO:0000313" key="5">
    <source>
        <dbReference type="Proteomes" id="UP000230843"/>
    </source>
</evidence>
<evidence type="ECO:0000256" key="1">
    <source>
        <dbReference type="ARBA" id="ARBA00010702"/>
    </source>
</evidence>
<dbReference type="GO" id="GO:0016787">
    <property type="term" value="F:hydrolase activity"/>
    <property type="evidence" value="ECO:0007669"/>
    <property type="project" value="UniProtKB-KW"/>
</dbReference>
<proteinExistence type="inferred from homology"/>
<feature type="binding site" evidence="3">
    <location>
        <position position="309"/>
    </location>
    <ligand>
        <name>Mg(2+)</name>
        <dbReference type="ChEBI" id="CHEBI:18420"/>
        <label>1</label>
    </ligand>
</feature>
<dbReference type="SUPFAM" id="SSF101478">
    <property type="entry name" value="ADP-ribosylglycohydrolase"/>
    <property type="match status" value="1"/>
</dbReference>
<dbReference type="PANTHER" id="PTHR16222">
    <property type="entry name" value="ADP-RIBOSYLGLYCOHYDROLASE"/>
    <property type="match status" value="1"/>
</dbReference>
<name>A0A2M7Z693_9BACT</name>
<feature type="binding site" evidence="3">
    <location>
        <position position="308"/>
    </location>
    <ligand>
        <name>Mg(2+)</name>
        <dbReference type="ChEBI" id="CHEBI:18420"/>
        <label>1</label>
    </ligand>
</feature>
<keyword evidence="3" id="KW-0460">Magnesium</keyword>
<accession>A0A2M7Z693</accession>
<dbReference type="Proteomes" id="UP000230843">
    <property type="component" value="Unassembled WGS sequence"/>
</dbReference>
<keyword evidence="3" id="KW-0479">Metal-binding</keyword>
<dbReference type="GO" id="GO:0046872">
    <property type="term" value="F:metal ion binding"/>
    <property type="evidence" value="ECO:0007669"/>
    <property type="project" value="UniProtKB-KW"/>
</dbReference>
<sequence length="355" mass="39514">MNKEILSKIQGCLMGIMIGDAMGAPCEIMSYEEIQKTTNGGIKGFQSLGVFQRRLDKHLSFKVGDTTDDWAFTKALVESLIANGGYNHMDCARRFVEIYRSGVVGAGCTTRDSLKLVGKFLDSLSDEELANYKQMNNQDLYKKFQSLINRPHYGVGAGVAMRIAPLALFNQNWSVSSLYNLIRLNGSITHLNKGASDTACLIGCIIHDIFCSNTIESNFNRGYLLSLVDHVRAVIEGLYNREQSLYKELSFVEKNIEDFANIRIRFCTGIKAFTAINTVAFSVAVFARNINNFREGILEAVNAGGDTDTTASMVGAMLGAYNGLEGIPQEWREFRSEFKEAERLGEELYNVIFSK</sequence>